<feature type="transmembrane region" description="Helical" evidence="1">
    <location>
        <begin position="40"/>
        <end position="59"/>
    </location>
</feature>
<dbReference type="PROSITE" id="PS51257">
    <property type="entry name" value="PROKAR_LIPOPROTEIN"/>
    <property type="match status" value="1"/>
</dbReference>
<evidence type="ECO:0000313" key="2">
    <source>
        <dbReference type="EMBL" id="MDQ0420908.1"/>
    </source>
</evidence>
<dbReference type="RefSeq" id="WP_307372068.1">
    <property type="nucleotide sequence ID" value="NZ_JAUSUW010000005.1"/>
</dbReference>
<comment type="caution">
    <text evidence="2">The sequence shown here is derived from an EMBL/GenBank/DDBJ whole genome shotgun (WGS) entry which is preliminary data.</text>
</comment>
<keyword evidence="1" id="KW-0812">Transmembrane</keyword>
<protein>
    <submittedName>
        <fullName evidence="2">Uncharacterized protein</fullName>
    </submittedName>
</protein>
<sequence length="232" mass="25765">MSLIKYFTVSAIIVVAILIASVWSASCLNSIFPTNGTADWVQAVGAVIAIVTGFGIAAYQTRSQSAASSEERSAAVRAAHTLSFHAIAAVTERLDNAVTLEKAERRRRLQGNRTTEMVYALREFDTTRLPAEVISDLIRFRSNIFAINERITEVYLSEEVKEEKDRRSVSERRTRFISAAHIWEEAIVIFNDFQQKATSHGATCRTITGGTALNDYIEEIKEGRVASTTKKT</sequence>
<reference evidence="2 3" key="1">
    <citation type="submission" date="2023-07" db="EMBL/GenBank/DDBJ databases">
        <title>Genomic Encyclopedia of Type Strains, Phase IV (KMG-IV): sequencing the most valuable type-strain genomes for metagenomic binning, comparative biology and taxonomic classification.</title>
        <authorList>
            <person name="Goeker M."/>
        </authorList>
    </citation>
    <scope>NUCLEOTIDE SEQUENCE [LARGE SCALE GENOMIC DNA]</scope>
    <source>
        <strain evidence="2 3">DSM 1111</strain>
    </source>
</reference>
<dbReference type="Proteomes" id="UP001238496">
    <property type="component" value="Unassembled WGS sequence"/>
</dbReference>
<gene>
    <name evidence="2" type="ORF">J2045_001935</name>
</gene>
<accession>A0ABU0G725</accession>
<evidence type="ECO:0000313" key="3">
    <source>
        <dbReference type="Proteomes" id="UP001238496"/>
    </source>
</evidence>
<keyword evidence="1" id="KW-1133">Transmembrane helix</keyword>
<evidence type="ECO:0000256" key="1">
    <source>
        <dbReference type="SAM" id="Phobius"/>
    </source>
</evidence>
<organism evidence="2 3">
    <name type="scientific">Peteryoungia aggregata LMG 23059</name>
    <dbReference type="NCBI Taxonomy" id="1368425"/>
    <lineage>
        <taxon>Bacteria</taxon>
        <taxon>Pseudomonadati</taxon>
        <taxon>Pseudomonadota</taxon>
        <taxon>Alphaproteobacteria</taxon>
        <taxon>Hyphomicrobiales</taxon>
        <taxon>Rhizobiaceae</taxon>
        <taxon>Peteryoungia</taxon>
    </lineage>
</organism>
<name>A0ABU0G725_9HYPH</name>
<dbReference type="EMBL" id="JAUSUW010000005">
    <property type="protein sequence ID" value="MDQ0420908.1"/>
    <property type="molecule type" value="Genomic_DNA"/>
</dbReference>
<keyword evidence="3" id="KW-1185">Reference proteome</keyword>
<proteinExistence type="predicted"/>
<keyword evidence="1" id="KW-0472">Membrane</keyword>